<evidence type="ECO:0000313" key="15">
    <source>
        <dbReference type="Proteomes" id="UP000693970"/>
    </source>
</evidence>
<evidence type="ECO:0000256" key="6">
    <source>
        <dbReference type="ARBA" id="ARBA00023053"/>
    </source>
</evidence>
<keyword evidence="15" id="KW-1185">Reference proteome</keyword>
<evidence type="ECO:0000256" key="7">
    <source>
        <dbReference type="ARBA" id="ARBA00023065"/>
    </source>
</evidence>
<evidence type="ECO:0000256" key="12">
    <source>
        <dbReference type="SAM" id="SignalP"/>
    </source>
</evidence>
<protein>
    <submittedName>
        <fullName evidence="14">Cyclic nucleotide-binding protein</fullName>
    </submittedName>
</protein>
<dbReference type="EMBL" id="JAGRRH010000010">
    <property type="protein sequence ID" value="KAG7363436.1"/>
    <property type="molecule type" value="Genomic_DNA"/>
</dbReference>
<evidence type="ECO:0000313" key="14">
    <source>
        <dbReference type="EMBL" id="KAG7363436.1"/>
    </source>
</evidence>
<feature type="transmembrane region" description="Helical" evidence="11">
    <location>
        <begin position="430"/>
        <end position="450"/>
    </location>
</feature>
<keyword evidence="5 11" id="KW-1133">Transmembrane helix</keyword>
<feature type="transmembrane region" description="Helical" evidence="11">
    <location>
        <begin position="395"/>
        <end position="418"/>
    </location>
</feature>
<feature type="transmembrane region" description="Helical" evidence="11">
    <location>
        <begin position="354"/>
        <end position="375"/>
    </location>
</feature>
<feature type="compositionally biased region" description="Basic and acidic residues" evidence="10">
    <location>
        <begin position="610"/>
        <end position="623"/>
    </location>
</feature>
<evidence type="ECO:0000256" key="1">
    <source>
        <dbReference type="ARBA" id="ARBA00004651"/>
    </source>
</evidence>
<comment type="subcellular location">
    <subcellularLocation>
        <location evidence="1">Cell membrane</location>
        <topology evidence="1">Multi-pass membrane protein</topology>
    </subcellularLocation>
</comment>
<keyword evidence="3" id="KW-1003">Cell membrane</keyword>
<keyword evidence="6" id="KW-0915">Sodium</keyword>
<comment type="caution">
    <text evidence="14">The sequence shown here is derived from an EMBL/GenBank/DDBJ whole genome shotgun (WGS) entry which is preliminary data.</text>
</comment>
<dbReference type="InterPro" id="IPR018422">
    <property type="entry name" value="Cation/H_exchanger_CPA1"/>
</dbReference>
<dbReference type="PANTHER" id="PTHR10110:SF86">
    <property type="entry name" value="SODIUM_HYDROGEN EXCHANGER 7"/>
    <property type="match status" value="1"/>
</dbReference>
<evidence type="ECO:0000259" key="13">
    <source>
        <dbReference type="Pfam" id="PF00999"/>
    </source>
</evidence>
<name>A0A9K3LMZ0_9STRA</name>
<keyword evidence="2" id="KW-0813">Transport</keyword>
<feature type="domain" description="Cation/H+ exchanger transmembrane" evidence="13">
    <location>
        <begin position="77"/>
        <end position="498"/>
    </location>
</feature>
<feature type="transmembrane region" description="Helical" evidence="11">
    <location>
        <begin position="271"/>
        <end position="292"/>
    </location>
</feature>
<dbReference type="GO" id="GO:0051453">
    <property type="term" value="P:regulation of intracellular pH"/>
    <property type="evidence" value="ECO:0007669"/>
    <property type="project" value="TreeGrafter"/>
</dbReference>
<dbReference type="InterPro" id="IPR006153">
    <property type="entry name" value="Cation/H_exchanger_TM"/>
</dbReference>
<feature type="transmembrane region" description="Helical" evidence="11">
    <location>
        <begin position="321"/>
        <end position="342"/>
    </location>
</feature>
<feature type="region of interest" description="Disordered" evidence="10">
    <location>
        <begin position="610"/>
        <end position="634"/>
    </location>
</feature>
<feature type="signal peptide" evidence="12">
    <location>
        <begin position="1"/>
        <end position="34"/>
    </location>
</feature>
<feature type="compositionally biased region" description="Gly residues" evidence="10">
    <location>
        <begin position="910"/>
        <end position="919"/>
    </location>
</feature>
<dbReference type="GO" id="GO:0015385">
    <property type="term" value="F:sodium:proton antiporter activity"/>
    <property type="evidence" value="ECO:0007669"/>
    <property type="project" value="InterPro"/>
</dbReference>
<keyword evidence="7" id="KW-0406">Ion transport</keyword>
<dbReference type="Proteomes" id="UP000693970">
    <property type="component" value="Unassembled WGS sequence"/>
</dbReference>
<feature type="transmembrane region" description="Helical" evidence="11">
    <location>
        <begin position="90"/>
        <end position="111"/>
    </location>
</feature>
<proteinExistence type="predicted"/>
<dbReference type="AlphaFoldDB" id="A0A9K3LMZ0"/>
<keyword evidence="4 11" id="KW-0812">Transmembrane</keyword>
<evidence type="ECO:0000256" key="5">
    <source>
        <dbReference type="ARBA" id="ARBA00022989"/>
    </source>
</evidence>
<gene>
    <name evidence="14" type="ORF">IV203_026796</name>
</gene>
<feature type="region of interest" description="Disordered" evidence="10">
    <location>
        <begin position="886"/>
        <end position="919"/>
    </location>
</feature>
<evidence type="ECO:0000256" key="3">
    <source>
        <dbReference type="ARBA" id="ARBA00022475"/>
    </source>
</evidence>
<dbReference type="GO" id="GO:0005886">
    <property type="term" value="C:plasma membrane"/>
    <property type="evidence" value="ECO:0007669"/>
    <property type="project" value="UniProtKB-SubCell"/>
</dbReference>
<dbReference type="PANTHER" id="PTHR10110">
    <property type="entry name" value="SODIUM/HYDROGEN EXCHANGER"/>
    <property type="match status" value="1"/>
</dbReference>
<feature type="transmembrane region" description="Helical" evidence="11">
    <location>
        <begin position="65"/>
        <end position="83"/>
    </location>
</feature>
<keyword evidence="9" id="KW-0739">Sodium transport</keyword>
<feature type="transmembrane region" description="Helical" evidence="11">
    <location>
        <begin position="131"/>
        <end position="153"/>
    </location>
</feature>
<keyword evidence="8 11" id="KW-0472">Membrane</keyword>
<dbReference type="OrthoDB" id="441412at2759"/>
<evidence type="ECO:0000256" key="2">
    <source>
        <dbReference type="ARBA" id="ARBA00022448"/>
    </source>
</evidence>
<reference evidence="14" key="2">
    <citation type="submission" date="2021-04" db="EMBL/GenBank/DDBJ databases">
        <authorList>
            <person name="Podell S."/>
        </authorList>
    </citation>
    <scope>NUCLEOTIDE SEQUENCE</scope>
    <source>
        <strain evidence="14">Hildebrandi</strain>
    </source>
</reference>
<evidence type="ECO:0000256" key="9">
    <source>
        <dbReference type="ARBA" id="ARBA00023201"/>
    </source>
</evidence>
<feature type="transmembrane region" description="Helical" evidence="11">
    <location>
        <begin position="473"/>
        <end position="496"/>
    </location>
</feature>
<accession>A0A9K3LMZ0</accession>
<dbReference type="GO" id="GO:0098719">
    <property type="term" value="P:sodium ion import across plasma membrane"/>
    <property type="evidence" value="ECO:0007669"/>
    <property type="project" value="TreeGrafter"/>
</dbReference>
<dbReference type="Pfam" id="PF00999">
    <property type="entry name" value="Na_H_Exchanger"/>
    <property type="match status" value="1"/>
</dbReference>
<organism evidence="14 15">
    <name type="scientific">Nitzschia inconspicua</name>
    <dbReference type="NCBI Taxonomy" id="303405"/>
    <lineage>
        <taxon>Eukaryota</taxon>
        <taxon>Sar</taxon>
        <taxon>Stramenopiles</taxon>
        <taxon>Ochrophyta</taxon>
        <taxon>Bacillariophyta</taxon>
        <taxon>Bacillariophyceae</taxon>
        <taxon>Bacillariophycidae</taxon>
        <taxon>Bacillariales</taxon>
        <taxon>Bacillariaceae</taxon>
        <taxon>Nitzschia</taxon>
    </lineage>
</organism>
<sequence>MTSAILSQTTMTRRSTSFFWLVVWVLLLARCSFAEEDEETHSSGNSTEAAEEGNYHEEEVEPAEAVLYPSFILTLGIFIFYLLSRYLHFLPYTAIMFILGTLIGLGVSLGVRDSHIHRTVVDWQNINSEVLLLVFLPGLIFKDALGQNVHLFWTALGQMLIFAFPLVLAGTVLTALVGVYVFPYGWSFNLAMTFGSILSATDPVAVAALLEEVGAPPRLKTHIAGESLLNDGSAIVFFAIFSEKFYHELGIPGFGEDVDFAEGVKLFCQKALGGAAFGIIFGLAILYVLYILDRRFSKEENVVQVTAVVSMAYLNYYVADFIAKTSGVIATVVAGLIVRFAARASINDIHLMDDFFVLLEHILNTILFSLGGLVWGGVIVENHRDGFWTGRDWGYLIALYILLHVFRAVMFFAIYPITKHIGLSTNFAETTFQVYGGLRGAVGIALALALDNEVYQVTDGNDLTEFEVWTTQAYQMVGGIAFLTLIINGTFAGPFLKKLGLADSSDIRAKLIEANRIHFRQKQIDDFVELLTLTRFYRLDFGLVKFHVPYLADLTLTQLVEAIEKLKETTQHEKYRPPNVDRVVPYLVGPEGISKDLEDRLNIALLRDKGSDPRRSQKIEERRRNRKGRRERRMSSTMQFMMGEPLSTKEMRLLFISMVRAQYEYQINDGELDSQHLLTVALEQSLEEAETDVMNDLPFNDYKYLRDFHFRTKKVVGWLKNCTCGLFVHHKSGKCHRVPMNQMLESAYVEQTMAYTSAHKRAQWFFQEQLGDLDSDLSEAGKIVIHESNQQIDIAQKDLNEKLDVEVVKKVVSHKFCKILLTRGAHYIDKLTSGGMLKESEAEEIVKELDDLLENVITCDQMHHEGELDLNFDDSLHFCSLLPQNIEESSPDGEREGNDSNEAVDVGSGFDDGSGNVSG</sequence>
<reference evidence="14" key="1">
    <citation type="journal article" date="2021" name="Sci. Rep.">
        <title>Diploid genomic architecture of Nitzschia inconspicua, an elite biomass production diatom.</title>
        <authorList>
            <person name="Oliver A."/>
            <person name="Podell S."/>
            <person name="Pinowska A."/>
            <person name="Traller J.C."/>
            <person name="Smith S.R."/>
            <person name="McClure R."/>
            <person name="Beliaev A."/>
            <person name="Bohutskyi P."/>
            <person name="Hill E.A."/>
            <person name="Rabines A."/>
            <person name="Zheng H."/>
            <person name="Allen L.Z."/>
            <person name="Kuo A."/>
            <person name="Grigoriev I.V."/>
            <person name="Allen A.E."/>
            <person name="Hazlebeck D."/>
            <person name="Allen E.E."/>
        </authorList>
    </citation>
    <scope>NUCLEOTIDE SEQUENCE</scope>
    <source>
        <strain evidence="14">Hildebrandi</strain>
    </source>
</reference>
<dbReference type="GO" id="GO:0015386">
    <property type="term" value="F:potassium:proton antiporter activity"/>
    <property type="evidence" value="ECO:0007669"/>
    <property type="project" value="TreeGrafter"/>
</dbReference>
<keyword evidence="12" id="KW-0732">Signal</keyword>
<evidence type="ECO:0000256" key="4">
    <source>
        <dbReference type="ARBA" id="ARBA00022692"/>
    </source>
</evidence>
<evidence type="ECO:0000256" key="10">
    <source>
        <dbReference type="SAM" id="MobiDB-lite"/>
    </source>
</evidence>
<evidence type="ECO:0000256" key="11">
    <source>
        <dbReference type="SAM" id="Phobius"/>
    </source>
</evidence>
<evidence type="ECO:0000256" key="8">
    <source>
        <dbReference type="ARBA" id="ARBA00023136"/>
    </source>
</evidence>
<feature type="transmembrane region" description="Helical" evidence="11">
    <location>
        <begin position="160"/>
        <end position="182"/>
    </location>
</feature>
<feature type="chain" id="PRO_5039902948" evidence="12">
    <location>
        <begin position="35"/>
        <end position="919"/>
    </location>
</feature>